<dbReference type="GO" id="GO:0052925">
    <property type="term" value="F:dol-P-Man:Man(5)GlcNAc(2)-PP-Dol alpha-1,3-mannosyltransferase activity"/>
    <property type="evidence" value="ECO:0007669"/>
    <property type="project" value="UniProtKB-EC"/>
</dbReference>
<comment type="function">
    <text evidence="11 14">Dol-P-Man:Man(5)GlcNAc(2)-PP-Dol alpha-1,3-mannosyltransferase that operates in the biosynthetic pathway of dolichol-linked oligosaccharides, the glycan precursors employed in protein asparagine (N)-glycosylation. The assembly of dolichol-linked oligosaccharides begins on the cytosolic side of the endoplasmic reticulum membrane and finishes in its lumen. The sequential addition of sugars to dolichol pyrophosphate produces dolichol-linked oligosaccharides containing fourteen sugars, including two GlcNAcs, nine mannoses and three glucoses. Once assembled, the oligosaccharide is transferred from the lipid to nascent proteins by oligosaccharyltransferases. In the lumen of the endoplasmic reticulum, adds the first dolichyl beta-D-mannosyl phosphate derived mannose in an alpha-1,3 linkage to Man(5)GlcNAc(2)-PP-dolichol to produce Man(6)GlcNAc(2)-PP-dolichol.</text>
</comment>
<keyword evidence="9 14" id="KW-1133">Transmembrane helix</keyword>
<gene>
    <name evidence="16" type="primary">ALG3</name>
    <name evidence="16" type="ORF">DFQ27_007009</name>
</gene>
<evidence type="ECO:0000256" key="6">
    <source>
        <dbReference type="ARBA" id="ARBA00022679"/>
    </source>
</evidence>
<name>A0A9P6U088_9FUNG</name>
<evidence type="ECO:0000256" key="8">
    <source>
        <dbReference type="ARBA" id="ARBA00022824"/>
    </source>
</evidence>
<comment type="pathway">
    <text evidence="2 14">Protein modification; protein glycosylation.</text>
</comment>
<feature type="transmembrane region" description="Helical" evidence="14">
    <location>
        <begin position="121"/>
        <end position="137"/>
    </location>
</feature>
<reference evidence="16" key="1">
    <citation type="journal article" date="2020" name="Fungal Divers.">
        <title>Resolving the Mortierellaceae phylogeny through synthesis of multi-gene phylogenetics and phylogenomics.</title>
        <authorList>
            <person name="Vandepol N."/>
            <person name="Liber J."/>
            <person name="Desiro A."/>
            <person name="Na H."/>
            <person name="Kennedy M."/>
            <person name="Barry K."/>
            <person name="Grigoriev I.V."/>
            <person name="Miller A.N."/>
            <person name="O'Donnell K."/>
            <person name="Stajich J.E."/>
            <person name="Bonito G."/>
        </authorList>
    </citation>
    <scope>NUCLEOTIDE SEQUENCE</scope>
    <source>
        <strain evidence="16">BC1065</strain>
    </source>
</reference>
<dbReference type="Proteomes" id="UP000807716">
    <property type="component" value="Unassembled WGS sequence"/>
</dbReference>
<organism evidence="16 17">
    <name type="scientific">Actinomortierella ambigua</name>
    <dbReference type="NCBI Taxonomy" id="1343610"/>
    <lineage>
        <taxon>Eukaryota</taxon>
        <taxon>Fungi</taxon>
        <taxon>Fungi incertae sedis</taxon>
        <taxon>Mucoromycota</taxon>
        <taxon>Mortierellomycotina</taxon>
        <taxon>Mortierellomycetes</taxon>
        <taxon>Mortierellales</taxon>
        <taxon>Mortierellaceae</taxon>
        <taxon>Actinomortierella</taxon>
    </lineage>
</organism>
<dbReference type="EC" id="2.4.1.258" evidence="3 14"/>
<keyword evidence="17" id="KW-1185">Reference proteome</keyword>
<feature type="transmembrane region" description="Helical" evidence="14">
    <location>
        <begin position="149"/>
        <end position="169"/>
    </location>
</feature>
<feature type="transmembrane region" description="Helical" evidence="14">
    <location>
        <begin position="219"/>
        <end position="241"/>
    </location>
</feature>
<keyword evidence="6 14" id="KW-0808">Transferase</keyword>
<evidence type="ECO:0000256" key="1">
    <source>
        <dbReference type="ARBA" id="ARBA00004477"/>
    </source>
</evidence>
<keyword evidence="10 14" id="KW-0472">Membrane</keyword>
<evidence type="ECO:0000256" key="5">
    <source>
        <dbReference type="ARBA" id="ARBA00022676"/>
    </source>
</evidence>
<evidence type="ECO:0000313" key="16">
    <source>
        <dbReference type="EMBL" id="KAG0254150.1"/>
    </source>
</evidence>
<comment type="subcellular location">
    <subcellularLocation>
        <location evidence="1 14">Endoplasmic reticulum membrane</location>
        <topology evidence="1 14">Multi-pass membrane protein</topology>
    </subcellularLocation>
</comment>
<evidence type="ECO:0000256" key="11">
    <source>
        <dbReference type="ARBA" id="ARBA00044743"/>
    </source>
</evidence>
<evidence type="ECO:0000256" key="4">
    <source>
        <dbReference type="ARBA" id="ARBA00015561"/>
    </source>
</evidence>
<evidence type="ECO:0000256" key="10">
    <source>
        <dbReference type="ARBA" id="ARBA00023136"/>
    </source>
</evidence>
<dbReference type="EMBL" id="JAAAJB010000535">
    <property type="protein sequence ID" value="KAG0254150.1"/>
    <property type="molecule type" value="Genomic_DNA"/>
</dbReference>
<evidence type="ECO:0000256" key="3">
    <source>
        <dbReference type="ARBA" id="ARBA00011964"/>
    </source>
</evidence>
<evidence type="ECO:0000256" key="2">
    <source>
        <dbReference type="ARBA" id="ARBA00004922"/>
    </source>
</evidence>
<evidence type="ECO:0000313" key="17">
    <source>
        <dbReference type="Proteomes" id="UP000807716"/>
    </source>
</evidence>
<dbReference type="InterPro" id="IPR007873">
    <property type="entry name" value="Glycosyltransferase_ALG3"/>
</dbReference>
<evidence type="ECO:0000256" key="12">
    <source>
        <dbReference type="ARBA" id="ARBA00049506"/>
    </source>
</evidence>
<keyword evidence="7 14" id="KW-0812">Transmembrane</keyword>
<evidence type="ECO:0000256" key="13">
    <source>
        <dbReference type="ARBA" id="ARBA00093457"/>
    </source>
</evidence>
<dbReference type="GO" id="GO:0005789">
    <property type="term" value="C:endoplasmic reticulum membrane"/>
    <property type="evidence" value="ECO:0007669"/>
    <property type="project" value="UniProtKB-SubCell"/>
</dbReference>
<evidence type="ECO:0000256" key="14">
    <source>
        <dbReference type="RuleBase" id="RU364047"/>
    </source>
</evidence>
<evidence type="ECO:0000256" key="15">
    <source>
        <dbReference type="SAM" id="MobiDB-lite"/>
    </source>
</evidence>
<dbReference type="OrthoDB" id="20028at2759"/>
<evidence type="ECO:0000256" key="9">
    <source>
        <dbReference type="ARBA" id="ARBA00022989"/>
    </source>
</evidence>
<dbReference type="Pfam" id="PF05208">
    <property type="entry name" value="ALG3"/>
    <property type="match status" value="2"/>
</dbReference>
<protein>
    <recommendedName>
        <fullName evidence="4 14">Dol-P-Man:Man(5)GlcNAc(2)-PP-Dol alpha-1,3-mannosyltransferase</fullName>
        <ecNumber evidence="3 14">2.4.1.258</ecNumber>
    </recommendedName>
    <alternativeName>
        <fullName evidence="14">Dol-P-Man-dependent alpha(1-3)-mannosyltransferase</fullName>
    </alternativeName>
</protein>
<dbReference type="PANTHER" id="PTHR12646">
    <property type="entry name" value="NOT56 - RELATED"/>
    <property type="match status" value="1"/>
</dbReference>
<comment type="caution">
    <text evidence="14">Lacks conserved residue(s) required for the propagation of feature annotation.</text>
</comment>
<accession>A0A9P6U088</accession>
<dbReference type="PANTHER" id="PTHR12646:SF0">
    <property type="entry name" value="DOL-P-MAN:MAN(5)GLCNAC(2)-PP-DOL ALPHA-1,3-MANNOSYLTRANSFERASE"/>
    <property type="match status" value="1"/>
</dbReference>
<proteinExistence type="inferred from homology"/>
<comment type="caution">
    <text evidence="16">The sequence shown here is derived from an EMBL/GenBank/DDBJ whole genome shotgun (WGS) entry which is preliminary data.</text>
</comment>
<keyword evidence="8 14" id="KW-0256">Endoplasmic reticulum</keyword>
<feature type="region of interest" description="Disordered" evidence="15">
    <location>
        <begin position="1"/>
        <end position="36"/>
    </location>
</feature>
<dbReference type="AlphaFoldDB" id="A0A9P6U088"/>
<evidence type="ECO:0000256" key="7">
    <source>
        <dbReference type="ARBA" id="ARBA00022692"/>
    </source>
</evidence>
<feature type="non-terminal residue" evidence="16">
    <location>
        <position position="1"/>
    </location>
</feature>
<comment type="catalytic activity">
    <reaction evidence="12 14">
        <text>an alpha-D-Man-(1-&gt;2)-alpha-D-Man-(1-&gt;2)-alpha-D-Man-(1-&gt;3)-[alpha-D-Man-(1-&gt;6)]-beta-D-Man-(1-&gt;4)-beta-D-GlcNAc-(1-&gt;4)-alpha-D-GlcNAc-diphospho-di-trans,poly-cis-dolichol + a di-trans,poly-cis-dolichyl beta-D-mannosyl phosphate = an alpha-D-Man-(1-&gt;2)-alpha-D-Man-(1-&gt;2)-alpha-D-Man-(1-&gt;3)-[alpha-D-Man-(1-&gt;3)-alpha-D-Man-(1-&gt;6)]-beta-D-Man-(1-&gt;4)-beta-D-GlcNAc-(1-&gt;4)-alpha-D-GlcNAc-diphospho-di-trans,poly-cis-dolichol + a di-trans,poly-cis-dolichyl phosphate + H(+)</text>
        <dbReference type="Rhea" id="RHEA:29527"/>
        <dbReference type="Rhea" id="RHEA-COMP:19498"/>
        <dbReference type="Rhea" id="RHEA-COMP:19501"/>
        <dbReference type="Rhea" id="RHEA-COMP:19516"/>
        <dbReference type="Rhea" id="RHEA-COMP:19517"/>
        <dbReference type="ChEBI" id="CHEBI:15378"/>
        <dbReference type="ChEBI" id="CHEBI:57683"/>
        <dbReference type="ChEBI" id="CHEBI:58211"/>
        <dbReference type="ChEBI" id="CHEBI:132515"/>
        <dbReference type="ChEBI" id="CHEBI:132516"/>
        <dbReference type="EC" id="2.4.1.258"/>
    </reaction>
    <physiologicalReaction direction="left-to-right" evidence="12 14">
        <dbReference type="Rhea" id="RHEA:29528"/>
    </physiologicalReaction>
</comment>
<keyword evidence="5 14" id="KW-0328">Glycosyltransferase</keyword>
<comment type="similarity">
    <text evidence="13">Belongs to the glycosyltransferase ALG3 family.</text>
</comment>
<feature type="compositionally biased region" description="Basic and acidic residues" evidence="15">
    <location>
        <begin position="23"/>
        <end position="33"/>
    </location>
</feature>
<sequence length="252" mass="28968">MAIKHRTRGRNAEGVNSGGNKSDITHATEDSKPAHAHGTLSWTSSVMAIPPVRWGIALLTNPRYFWTLVTLLLLAEVALNAVIIKRVAYTEIDWRAYMQEVSGYLNGETDYRKLRGDTGPLVYPAGFVYIYATLYYLTDDGTNLRRGQWIFMGLYLATFWVVAAIYARVARMGDNEEEEEDDQEDRGEHRRKGRSNAKWTLPPYVLLLVPASRRLHSIYVLRLFNDPVAMFFMYVATLMMIRQRWTLSSIFF</sequence>